<evidence type="ECO:0000259" key="1">
    <source>
        <dbReference type="Pfam" id="PF12849"/>
    </source>
</evidence>
<dbReference type="AlphaFoldDB" id="A0A427YFN3"/>
<gene>
    <name evidence="2" type="ORF">EHS25_001322</name>
</gene>
<evidence type="ECO:0000313" key="3">
    <source>
        <dbReference type="Proteomes" id="UP000279259"/>
    </source>
</evidence>
<feature type="domain" description="PBP" evidence="1">
    <location>
        <begin position="69"/>
        <end position="289"/>
    </location>
</feature>
<dbReference type="SUPFAM" id="SSF53850">
    <property type="entry name" value="Periplasmic binding protein-like II"/>
    <property type="match status" value="1"/>
</dbReference>
<dbReference type="Proteomes" id="UP000279259">
    <property type="component" value="Unassembled WGS sequence"/>
</dbReference>
<dbReference type="EMBL" id="RSCD01000011">
    <property type="protein sequence ID" value="RSH89989.1"/>
    <property type="molecule type" value="Genomic_DNA"/>
</dbReference>
<comment type="caution">
    <text evidence="2">The sequence shown here is derived from an EMBL/GenBank/DDBJ whole genome shotgun (WGS) entry which is preliminary data.</text>
</comment>
<dbReference type="OrthoDB" id="10260248at2759"/>
<accession>A0A427YFN3</accession>
<evidence type="ECO:0000313" key="2">
    <source>
        <dbReference type="EMBL" id="RSH89989.1"/>
    </source>
</evidence>
<sequence>MSASPKYSVELIDGPSRVQFTSASSILRPDGYHPAGAPHLISSATAEVYGNPKATKTIRIGNGGLGPTGALRQLCLAFLGERPDLRIDWVVNHSRHTQVALQAGSIDVALTYEREEEQAAETEGWSRTMGILCHDHFIIAGPRQDPAGLRGLHGSVGRANDVEVSKVKPLSTVAFANIARSQSTFHSRGDGSATMHRELGIWDSAGVPPREQGWYKVIAGTPLAALQRAAADVAYLLIDRATFLYAHHIGAVRDVEVFVEGGSELMNTTCILVRTEERRGAVLEFVEWLQGTEAQAIIERFGKNWELGVPLVTPVSQLEVAPHGKRS</sequence>
<dbReference type="Gene3D" id="3.40.190.10">
    <property type="entry name" value="Periplasmic binding protein-like II"/>
    <property type="match status" value="2"/>
</dbReference>
<dbReference type="InterPro" id="IPR024370">
    <property type="entry name" value="PBP_domain"/>
</dbReference>
<dbReference type="InterPro" id="IPR052738">
    <property type="entry name" value="ABC-Tungstate_binding"/>
</dbReference>
<protein>
    <recommendedName>
        <fullName evidence="1">PBP domain-containing protein</fullName>
    </recommendedName>
</protein>
<dbReference type="PANTHER" id="PTHR37945">
    <property type="entry name" value="EXTRACELLULAR TUNGSTATE BINDING PROTEIN"/>
    <property type="match status" value="1"/>
</dbReference>
<name>A0A427YFN3_9TREE</name>
<proteinExistence type="predicted"/>
<reference evidence="2 3" key="1">
    <citation type="submission" date="2018-11" db="EMBL/GenBank/DDBJ databases">
        <title>Genome sequence of Saitozyma podzolica DSM 27192.</title>
        <authorList>
            <person name="Aliyu H."/>
            <person name="Gorte O."/>
            <person name="Ochsenreither K."/>
        </authorList>
    </citation>
    <scope>NUCLEOTIDE SEQUENCE [LARGE SCALE GENOMIC DNA]</scope>
    <source>
        <strain evidence="2 3">DSM 27192</strain>
    </source>
</reference>
<organism evidence="2 3">
    <name type="scientific">Saitozyma podzolica</name>
    <dbReference type="NCBI Taxonomy" id="1890683"/>
    <lineage>
        <taxon>Eukaryota</taxon>
        <taxon>Fungi</taxon>
        <taxon>Dikarya</taxon>
        <taxon>Basidiomycota</taxon>
        <taxon>Agaricomycotina</taxon>
        <taxon>Tremellomycetes</taxon>
        <taxon>Tremellales</taxon>
        <taxon>Trimorphomycetaceae</taxon>
        <taxon>Saitozyma</taxon>
    </lineage>
</organism>
<dbReference type="PANTHER" id="PTHR37945:SF1">
    <property type="entry name" value="EXTRACELLULAR TUNGSTATE BINDING PROTEIN"/>
    <property type="match status" value="1"/>
</dbReference>
<dbReference type="Pfam" id="PF12849">
    <property type="entry name" value="PBP_like_2"/>
    <property type="match status" value="1"/>
</dbReference>
<dbReference type="STRING" id="1890683.A0A427YFN3"/>
<keyword evidence="3" id="KW-1185">Reference proteome</keyword>